<name>W9AW76_MYCCO</name>
<organism evidence="1 2">
    <name type="scientific">Mycolicibacterium cosmeticum</name>
    <dbReference type="NCBI Taxonomy" id="258533"/>
    <lineage>
        <taxon>Bacteria</taxon>
        <taxon>Bacillati</taxon>
        <taxon>Actinomycetota</taxon>
        <taxon>Actinomycetes</taxon>
        <taxon>Mycobacteriales</taxon>
        <taxon>Mycobacteriaceae</taxon>
        <taxon>Mycolicibacterium</taxon>
    </lineage>
</organism>
<reference evidence="1" key="1">
    <citation type="submission" date="2014-03" db="EMBL/GenBank/DDBJ databases">
        <title>Draft Genome Sequence of Mycobacterium cosmeticum DSM 44829.</title>
        <authorList>
            <person name="Croce O."/>
            <person name="Robert C."/>
            <person name="Raoult D."/>
            <person name="Drancourt M."/>
        </authorList>
    </citation>
    <scope>NUCLEOTIDE SEQUENCE [LARGE SCALE GENOMIC DNA]</scope>
    <source>
        <strain evidence="1">DSM 44829</strain>
    </source>
</reference>
<dbReference type="Gene3D" id="3.30.530.20">
    <property type="match status" value="1"/>
</dbReference>
<dbReference type="Pfam" id="PF10604">
    <property type="entry name" value="Polyketide_cyc2"/>
    <property type="match status" value="1"/>
</dbReference>
<dbReference type="EMBL" id="CCBB010000001">
    <property type="protein sequence ID" value="CDO06851.1"/>
    <property type="molecule type" value="Genomic_DNA"/>
</dbReference>
<keyword evidence="2" id="KW-1185">Reference proteome</keyword>
<protein>
    <submittedName>
        <fullName evidence="1">Polyketide cyclase / dehydrase and lipid transport</fullName>
    </submittedName>
</protein>
<dbReference type="InterPro" id="IPR023393">
    <property type="entry name" value="START-like_dom_sf"/>
</dbReference>
<gene>
    <name evidence="1" type="ORF">BN977_01645</name>
</gene>
<dbReference type="InterPro" id="IPR019587">
    <property type="entry name" value="Polyketide_cyclase/dehydratase"/>
</dbReference>
<proteinExistence type="predicted"/>
<evidence type="ECO:0000313" key="1">
    <source>
        <dbReference type="EMBL" id="CDO06851.1"/>
    </source>
</evidence>
<dbReference type="Proteomes" id="UP000028870">
    <property type="component" value="Unassembled WGS sequence"/>
</dbReference>
<reference evidence="1" key="2">
    <citation type="submission" date="2014-03" db="EMBL/GenBank/DDBJ databases">
        <authorList>
            <person name="Urmite Genomes"/>
        </authorList>
    </citation>
    <scope>NUCLEOTIDE SEQUENCE</scope>
    <source>
        <strain evidence="1">DSM 44829</strain>
    </source>
</reference>
<dbReference type="SUPFAM" id="SSF55961">
    <property type="entry name" value="Bet v1-like"/>
    <property type="match status" value="1"/>
</dbReference>
<dbReference type="STRING" id="258533.BN977_01645"/>
<evidence type="ECO:0000313" key="2">
    <source>
        <dbReference type="Proteomes" id="UP000028870"/>
    </source>
</evidence>
<sequence length="160" mass="17643">MAIMAQPLTVEQSRAIPVLPEDLFRDMVPMPLPSLFRRWYGPIPPIKETRGQTGAWDAVGQSRTVVLTGGGSMREELTSYDPPRSFGYRLTDVKGPLAPLVAGVDGQWLFEPAGTGTLVTWRWTIHPRSAPAAPLLPVFGRLWKGYAAQSLAELSDQMVR</sequence>
<comment type="caution">
    <text evidence="1">The sequence shown here is derived from an EMBL/GenBank/DDBJ whole genome shotgun (WGS) entry which is preliminary data.</text>
</comment>
<dbReference type="AlphaFoldDB" id="W9AW76"/>
<accession>W9AW76</accession>
<dbReference type="eggNOG" id="ENOG5034330">
    <property type="taxonomic scope" value="Bacteria"/>
</dbReference>